<dbReference type="Proteomes" id="UP000829685">
    <property type="component" value="Unassembled WGS sequence"/>
</dbReference>
<dbReference type="EMBL" id="JAFIMR010000010">
    <property type="protein sequence ID" value="KAI1873654.1"/>
    <property type="molecule type" value="Genomic_DNA"/>
</dbReference>
<reference evidence="1" key="1">
    <citation type="submission" date="2021-03" db="EMBL/GenBank/DDBJ databases">
        <title>Revisited historic fungal species revealed as producer of novel bioactive compounds through whole genome sequencing and comparative genomics.</title>
        <authorList>
            <person name="Vignolle G.A."/>
            <person name="Hochenegger N."/>
            <person name="Mach R.L."/>
            <person name="Mach-Aigner A.R."/>
            <person name="Javad Rahimi M."/>
            <person name="Salim K.A."/>
            <person name="Chan C.M."/>
            <person name="Lim L.B.L."/>
            <person name="Cai F."/>
            <person name="Druzhinina I.S."/>
            <person name="U'Ren J.M."/>
            <person name="Derntl C."/>
        </authorList>
    </citation>
    <scope>NUCLEOTIDE SEQUENCE</scope>
    <source>
        <strain evidence="1">TUCIM 5799</strain>
    </source>
</reference>
<comment type="caution">
    <text evidence="1">The sequence shown here is derived from an EMBL/GenBank/DDBJ whole genome shotgun (WGS) entry which is preliminary data.</text>
</comment>
<accession>A0A9Q0AS98</accession>
<organism evidence="1 2">
    <name type="scientific">Neoarthrinium moseri</name>
    <dbReference type="NCBI Taxonomy" id="1658444"/>
    <lineage>
        <taxon>Eukaryota</taxon>
        <taxon>Fungi</taxon>
        <taxon>Dikarya</taxon>
        <taxon>Ascomycota</taxon>
        <taxon>Pezizomycotina</taxon>
        <taxon>Sordariomycetes</taxon>
        <taxon>Xylariomycetidae</taxon>
        <taxon>Amphisphaeriales</taxon>
        <taxon>Apiosporaceae</taxon>
        <taxon>Neoarthrinium</taxon>
    </lineage>
</organism>
<dbReference type="AlphaFoldDB" id="A0A9Q0AS98"/>
<proteinExistence type="predicted"/>
<protein>
    <recommendedName>
        <fullName evidence="3">Hydroxyproline-rich glyco protein</fullName>
    </recommendedName>
</protein>
<evidence type="ECO:0008006" key="3">
    <source>
        <dbReference type="Google" id="ProtNLM"/>
    </source>
</evidence>
<evidence type="ECO:0000313" key="2">
    <source>
        <dbReference type="Proteomes" id="UP000829685"/>
    </source>
</evidence>
<evidence type="ECO:0000313" key="1">
    <source>
        <dbReference type="EMBL" id="KAI1873654.1"/>
    </source>
</evidence>
<gene>
    <name evidence="1" type="ORF">JX265_005276</name>
</gene>
<keyword evidence="2" id="KW-1185">Reference proteome</keyword>
<name>A0A9Q0AS98_9PEZI</name>
<sequence length="468" mass="52286">MDRPGGSGAPDGDSLEAGPAADLPRVVEIAEAGDLILDLLFENSKATLKSSRKTTPILADRSVNPAKARSRIGFRVDLAILKKQSKYFEKLLGDSRFQEANLITSALEALSIKGIQLKSADIRDLPWVKITDDDEATRLAHREEAFGDMLRVLHGKGVATEPATLDFTATLAVLADRFDCAAPVSKIMASGLKLKWPVTQRKSLAGEDSKMSRSAENALRQKILISWLLNQPTRFQAATRELIMNGSRKWTAFPEPDDGTEEATWWHLQDGLEQELQFRRECILNTIASVPRHFLTLYTSRARQCQLGYDSSAACDSYQLGEMFKFFTNRGLLFAVDFSPASLDLIADTALLPVDAVLAALRQCPSYQIDKNHMNCGLRTRIVPILDFVKALLSANSVPLSRLPWKNDRQRTAWLPREGAREDVREAKPFQFTRAMSNDQRLRFEHAMGADKFARDVFTAPGWTWTES</sequence>